<dbReference type="PANTHER" id="PTHR47366">
    <property type="entry name" value="TWO-ON-TWO HEMOGLOBIN-3"/>
    <property type="match status" value="1"/>
</dbReference>
<keyword evidence="1" id="KW-0813">Transport</keyword>
<accession>A0A2W5QVT9</accession>
<evidence type="ECO:0000256" key="2">
    <source>
        <dbReference type="ARBA" id="ARBA00022617"/>
    </source>
</evidence>
<sequence>MPEDAATMTETSLYDRIGGAATIDALVDSFYARMDQLDEARTIRALHPQDLAPLGQVLKDYLSEWLGGPALFSPVRGHPRMRQRHMRVPIDSAARDAWLLCMRGALAETVADEQARAAIDESMARLADWMRNVPDREPAETTISQN</sequence>
<dbReference type="GO" id="GO:0046872">
    <property type="term" value="F:metal ion binding"/>
    <property type="evidence" value="ECO:0007669"/>
    <property type="project" value="UniProtKB-KW"/>
</dbReference>
<organism evidence="6 7">
    <name type="scientific">Novosphingobium pentaromativorans</name>
    <dbReference type="NCBI Taxonomy" id="205844"/>
    <lineage>
        <taxon>Bacteria</taxon>
        <taxon>Pseudomonadati</taxon>
        <taxon>Pseudomonadota</taxon>
        <taxon>Alphaproteobacteria</taxon>
        <taxon>Sphingomonadales</taxon>
        <taxon>Sphingomonadaceae</taxon>
        <taxon>Novosphingobium</taxon>
    </lineage>
</organism>
<dbReference type="InterPro" id="IPR012292">
    <property type="entry name" value="Globin/Proto"/>
</dbReference>
<proteinExistence type="inferred from homology"/>
<dbReference type="CDD" id="cd14773">
    <property type="entry name" value="TrHb2_PhHbO-like_O"/>
    <property type="match status" value="1"/>
</dbReference>
<dbReference type="Pfam" id="PF01152">
    <property type="entry name" value="Bac_globin"/>
    <property type="match status" value="1"/>
</dbReference>
<dbReference type="InterPro" id="IPR001486">
    <property type="entry name" value="Hemoglobin_trunc"/>
</dbReference>
<gene>
    <name evidence="6" type="ORF">DI555_08345</name>
</gene>
<evidence type="ECO:0000256" key="1">
    <source>
        <dbReference type="ARBA" id="ARBA00022448"/>
    </source>
</evidence>
<evidence type="ECO:0000256" key="5">
    <source>
        <dbReference type="ARBA" id="ARBA00034496"/>
    </source>
</evidence>
<evidence type="ECO:0000256" key="3">
    <source>
        <dbReference type="ARBA" id="ARBA00022723"/>
    </source>
</evidence>
<comment type="caution">
    <text evidence="6">The sequence shown here is derived from an EMBL/GenBank/DDBJ whole genome shotgun (WGS) entry which is preliminary data.</text>
</comment>
<dbReference type="GO" id="GO:0020037">
    <property type="term" value="F:heme binding"/>
    <property type="evidence" value="ECO:0007669"/>
    <property type="project" value="InterPro"/>
</dbReference>
<evidence type="ECO:0000313" key="7">
    <source>
        <dbReference type="Proteomes" id="UP000249082"/>
    </source>
</evidence>
<evidence type="ECO:0000256" key="4">
    <source>
        <dbReference type="ARBA" id="ARBA00023004"/>
    </source>
</evidence>
<name>A0A2W5QVT9_9SPHN</name>
<comment type="similarity">
    <text evidence="5">Belongs to the truncated hemoglobin family. Group II subfamily.</text>
</comment>
<dbReference type="GO" id="GO:0019825">
    <property type="term" value="F:oxygen binding"/>
    <property type="evidence" value="ECO:0007669"/>
    <property type="project" value="InterPro"/>
</dbReference>
<keyword evidence="3" id="KW-0479">Metal-binding</keyword>
<reference evidence="6 7" key="1">
    <citation type="submission" date="2017-08" db="EMBL/GenBank/DDBJ databases">
        <title>Infants hospitalized years apart are colonized by the same room-sourced microbial strains.</title>
        <authorList>
            <person name="Brooks B."/>
            <person name="Olm M.R."/>
            <person name="Firek B.A."/>
            <person name="Baker R."/>
            <person name="Thomas B.C."/>
            <person name="Morowitz M.J."/>
            <person name="Banfield J.F."/>
        </authorList>
    </citation>
    <scope>NUCLEOTIDE SEQUENCE [LARGE SCALE GENOMIC DNA]</scope>
    <source>
        <strain evidence="6">S2_005_002_R2_33</strain>
    </source>
</reference>
<evidence type="ECO:0000313" key="6">
    <source>
        <dbReference type="EMBL" id="PZQ55570.1"/>
    </source>
</evidence>
<dbReference type="AlphaFoldDB" id="A0A2W5QVT9"/>
<keyword evidence="2" id="KW-0349">Heme</keyword>
<dbReference type="PANTHER" id="PTHR47366:SF1">
    <property type="entry name" value="TWO-ON-TWO HEMOGLOBIN-3"/>
    <property type="match status" value="1"/>
</dbReference>
<dbReference type="Gene3D" id="1.10.490.10">
    <property type="entry name" value="Globins"/>
    <property type="match status" value="1"/>
</dbReference>
<dbReference type="InterPro" id="IPR044203">
    <property type="entry name" value="GlbO/GLB3-like"/>
</dbReference>
<dbReference type="InterPro" id="IPR009050">
    <property type="entry name" value="Globin-like_sf"/>
</dbReference>
<keyword evidence="4" id="KW-0408">Iron</keyword>
<protein>
    <submittedName>
        <fullName evidence="6">Globin</fullName>
    </submittedName>
</protein>
<dbReference type="GO" id="GO:0005344">
    <property type="term" value="F:oxygen carrier activity"/>
    <property type="evidence" value="ECO:0007669"/>
    <property type="project" value="InterPro"/>
</dbReference>
<dbReference type="Proteomes" id="UP000249082">
    <property type="component" value="Unassembled WGS sequence"/>
</dbReference>
<dbReference type="EMBL" id="QFPX01000006">
    <property type="protein sequence ID" value="PZQ55570.1"/>
    <property type="molecule type" value="Genomic_DNA"/>
</dbReference>
<dbReference type="SUPFAM" id="SSF46458">
    <property type="entry name" value="Globin-like"/>
    <property type="match status" value="1"/>
</dbReference>